<dbReference type="EMBL" id="SMOL01000160">
    <property type="protein sequence ID" value="KAB2624801.1"/>
    <property type="molecule type" value="Genomic_DNA"/>
</dbReference>
<sequence length="138" mass="15218">MASTVMLHSRETTAMVLLWLLRQDGHIEAEVKLTGILSVGALQPGETRKYGTTIAPGLICTRASALSLFISIAIASDSRDQIALPCCDSNSSVCSLKTSMIRLMSKCYRYVFGVTRIPRPGDWFYTHGQFYSTYDAVD</sequence>
<dbReference type="OrthoDB" id="5379943at2759"/>
<dbReference type="Gene3D" id="2.70.98.20">
    <property type="entry name" value="Copper amine oxidase, catalytic domain"/>
    <property type="match status" value="1"/>
</dbReference>
<organism evidence="2 3">
    <name type="scientific">Pyrus ussuriensis x Pyrus communis</name>
    <dbReference type="NCBI Taxonomy" id="2448454"/>
    <lineage>
        <taxon>Eukaryota</taxon>
        <taxon>Viridiplantae</taxon>
        <taxon>Streptophyta</taxon>
        <taxon>Embryophyta</taxon>
        <taxon>Tracheophyta</taxon>
        <taxon>Spermatophyta</taxon>
        <taxon>Magnoliopsida</taxon>
        <taxon>eudicotyledons</taxon>
        <taxon>Gunneridae</taxon>
        <taxon>Pentapetalae</taxon>
        <taxon>rosids</taxon>
        <taxon>fabids</taxon>
        <taxon>Rosales</taxon>
        <taxon>Rosaceae</taxon>
        <taxon>Amygdaloideae</taxon>
        <taxon>Maleae</taxon>
        <taxon>Pyrus</taxon>
    </lineage>
</organism>
<name>A0A5N5HF28_9ROSA</name>
<dbReference type="Proteomes" id="UP000327157">
    <property type="component" value="Chromosome 16"/>
</dbReference>
<gene>
    <name evidence="2" type="ORF">D8674_016461</name>
</gene>
<reference evidence="3" key="2">
    <citation type="submission" date="2019-10" db="EMBL/GenBank/DDBJ databases">
        <title>A de novo genome assembly of a pear dwarfing rootstock.</title>
        <authorList>
            <person name="Wang F."/>
            <person name="Wang J."/>
            <person name="Li S."/>
            <person name="Zhang Y."/>
            <person name="Fang M."/>
            <person name="Ma L."/>
            <person name="Zhao Y."/>
            <person name="Jiang S."/>
        </authorList>
    </citation>
    <scope>NUCLEOTIDE SEQUENCE [LARGE SCALE GENOMIC DNA]</scope>
</reference>
<dbReference type="InterPro" id="IPR036460">
    <property type="entry name" value="Cu_amine_oxidase_C_sf"/>
</dbReference>
<protein>
    <submittedName>
        <fullName evidence="2">Amine oxidase 1</fullName>
    </submittedName>
</protein>
<feature type="domain" description="Copper amine oxidase catalytic" evidence="1">
    <location>
        <begin position="17"/>
        <end position="59"/>
    </location>
</feature>
<accession>A0A5N5HF28</accession>
<keyword evidence="3" id="KW-1185">Reference proteome</keyword>
<dbReference type="AlphaFoldDB" id="A0A5N5HF28"/>
<dbReference type="GO" id="GO:0009308">
    <property type="term" value="P:amine metabolic process"/>
    <property type="evidence" value="ECO:0007669"/>
    <property type="project" value="InterPro"/>
</dbReference>
<reference evidence="2 3" key="1">
    <citation type="submission" date="2019-09" db="EMBL/GenBank/DDBJ databases">
        <authorList>
            <person name="Ou C."/>
        </authorList>
    </citation>
    <scope>NUCLEOTIDE SEQUENCE [LARGE SCALE GENOMIC DNA]</scope>
    <source>
        <strain evidence="2">S2</strain>
        <tissue evidence="2">Leaf</tissue>
    </source>
</reference>
<proteinExistence type="predicted"/>
<evidence type="ECO:0000259" key="1">
    <source>
        <dbReference type="Pfam" id="PF01179"/>
    </source>
</evidence>
<dbReference type="GO" id="GO:0048038">
    <property type="term" value="F:quinone binding"/>
    <property type="evidence" value="ECO:0007669"/>
    <property type="project" value="InterPro"/>
</dbReference>
<dbReference type="GO" id="GO:0005507">
    <property type="term" value="F:copper ion binding"/>
    <property type="evidence" value="ECO:0007669"/>
    <property type="project" value="InterPro"/>
</dbReference>
<comment type="caution">
    <text evidence="2">The sequence shown here is derived from an EMBL/GenBank/DDBJ whole genome shotgun (WGS) entry which is preliminary data.</text>
</comment>
<evidence type="ECO:0000313" key="3">
    <source>
        <dbReference type="Proteomes" id="UP000327157"/>
    </source>
</evidence>
<evidence type="ECO:0000313" key="2">
    <source>
        <dbReference type="EMBL" id="KAB2624801.1"/>
    </source>
</evidence>
<dbReference type="GO" id="GO:0008131">
    <property type="term" value="F:primary methylamine oxidase activity"/>
    <property type="evidence" value="ECO:0007669"/>
    <property type="project" value="InterPro"/>
</dbReference>
<dbReference type="Pfam" id="PF01179">
    <property type="entry name" value="Cu_amine_oxid"/>
    <property type="match status" value="1"/>
</dbReference>
<dbReference type="SUPFAM" id="SSF49998">
    <property type="entry name" value="Amine oxidase catalytic domain"/>
    <property type="match status" value="1"/>
</dbReference>
<reference evidence="2 3" key="3">
    <citation type="submission" date="2019-11" db="EMBL/GenBank/DDBJ databases">
        <title>A de novo genome assembly of a pear dwarfing rootstock.</title>
        <authorList>
            <person name="Wang F."/>
            <person name="Wang J."/>
            <person name="Li S."/>
            <person name="Zhang Y."/>
            <person name="Fang M."/>
            <person name="Ma L."/>
            <person name="Zhao Y."/>
            <person name="Jiang S."/>
        </authorList>
    </citation>
    <scope>NUCLEOTIDE SEQUENCE [LARGE SCALE GENOMIC DNA]</scope>
    <source>
        <strain evidence="2">S2</strain>
        <tissue evidence="2">Leaf</tissue>
    </source>
</reference>
<dbReference type="InterPro" id="IPR015798">
    <property type="entry name" value="Cu_amine_oxidase_C"/>
</dbReference>